<evidence type="ECO:0000256" key="1">
    <source>
        <dbReference type="SAM" id="MobiDB-lite"/>
    </source>
</evidence>
<protein>
    <recommendedName>
        <fullName evidence="5">Cell wall-binding protein</fullName>
    </recommendedName>
</protein>
<name>A0ABX9XJV2_9PSED</name>
<accession>A0ABX9XJV2</accession>
<proteinExistence type="predicted"/>
<sequence>MYKYSRNMLPVVAALALIACSSGPSESDIQALLEAQVTQTNSMLKGMVGSDMASDMQAKIHEVTLHGCDEIRDATYRCDVEVDLSMPMAGRTTTRSSMTLTQTEAGWAATR</sequence>
<dbReference type="RefSeq" id="WP_123888802.1">
    <property type="nucleotide sequence ID" value="NZ_JBPYCX010000006.1"/>
</dbReference>
<evidence type="ECO:0008006" key="5">
    <source>
        <dbReference type="Google" id="ProtNLM"/>
    </source>
</evidence>
<dbReference type="Proteomes" id="UP000275199">
    <property type="component" value="Unassembled WGS sequence"/>
</dbReference>
<evidence type="ECO:0000256" key="2">
    <source>
        <dbReference type="SAM" id="SignalP"/>
    </source>
</evidence>
<comment type="caution">
    <text evidence="3">The sequence shown here is derived from an EMBL/GenBank/DDBJ whole genome shotgun (WGS) entry which is preliminary data.</text>
</comment>
<dbReference type="PROSITE" id="PS51257">
    <property type="entry name" value="PROKAR_LIPOPROTEIN"/>
    <property type="match status" value="1"/>
</dbReference>
<evidence type="ECO:0000313" key="4">
    <source>
        <dbReference type="Proteomes" id="UP000275199"/>
    </source>
</evidence>
<organism evidence="3 4">
    <name type="scientific">Pseudomonas neustonica</name>
    <dbReference type="NCBI Taxonomy" id="2487346"/>
    <lineage>
        <taxon>Bacteria</taxon>
        <taxon>Pseudomonadati</taxon>
        <taxon>Pseudomonadota</taxon>
        <taxon>Gammaproteobacteria</taxon>
        <taxon>Pseudomonadales</taxon>
        <taxon>Pseudomonadaceae</taxon>
        <taxon>Pseudomonas</taxon>
    </lineage>
</organism>
<gene>
    <name evidence="3" type="ORF">EF096_06445</name>
</gene>
<evidence type="ECO:0000313" key="3">
    <source>
        <dbReference type="EMBL" id="ROZ86371.1"/>
    </source>
</evidence>
<keyword evidence="4" id="KW-1185">Reference proteome</keyword>
<reference evidence="3 4" key="1">
    <citation type="submission" date="2018-11" db="EMBL/GenBank/DDBJ databases">
        <authorList>
            <person name="Jang G.I."/>
            <person name="Hwang C.Y."/>
        </authorList>
    </citation>
    <scope>NUCLEOTIDE SEQUENCE [LARGE SCALE GENOMIC DNA]</scope>
    <source>
        <strain evidence="3 4">SSM26</strain>
    </source>
</reference>
<feature type="region of interest" description="Disordered" evidence="1">
    <location>
        <begin position="92"/>
        <end position="111"/>
    </location>
</feature>
<feature type="compositionally biased region" description="Low complexity" evidence="1">
    <location>
        <begin position="92"/>
        <end position="103"/>
    </location>
</feature>
<keyword evidence="2" id="KW-0732">Signal</keyword>
<feature type="chain" id="PRO_5045659894" description="Cell wall-binding protein" evidence="2">
    <location>
        <begin position="28"/>
        <end position="111"/>
    </location>
</feature>
<feature type="signal peptide" evidence="2">
    <location>
        <begin position="1"/>
        <end position="27"/>
    </location>
</feature>
<dbReference type="EMBL" id="RKKU01000005">
    <property type="protein sequence ID" value="ROZ86371.1"/>
    <property type="molecule type" value="Genomic_DNA"/>
</dbReference>